<dbReference type="AlphaFoldDB" id="A0A7C2EAG2"/>
<protein>
    <submittedName>
        <fullName evidence="1">Uncharacterized protein</fullName>
    </submittedName>
</protein>
<comment type="caution">
    <text evidence="1">The sequence shown here is derived from an EMBL/GenBank/DDBJ whole genome shotgun (WGS) entry which is preliminary data.</text>
</comment>
<sequence>MSIPELINALAKWGVTFKAEPGGKWKVRLPWKKASDIPEPALVLLHELDRRREEVDAWFQAQAVVLHQPVHLHPARRECLEAGGCLWLSTGCPWYAVITEDGLLAGVCRDRVQGRVLH</sequence>
<dbReference type="EMBL" id="DSMU01000366">
    <property type="protein sequence ID" value="HEL66164.1"/>
    <property type="molecule type" value="Genomic_DNA"/>
</dbReference>
<reference evidence="1" key="1">
    <citation type="journal article" date="2020" name="mSystems">
        <title>Genome- and Community-Level Interaction Insights into Carbon Utilization and Element Cycling Functions of Hydrothermarchaeota in Hydrothermal Sediment.</title>
        <authorList>
            <person name="Zhou Z."/>
            <person name="Liu Y."/>
            <person name="Xu W."/>
            <person name="Pan J."/>
            <person name="Luo Z.H."/>
            <person name="Li M."/>
        </authorList>
    </citation>
    <scope>NUCLEOTIDE SEQUENCE [LARGE SCALE GENOMIC DNA]</scope>
    <source>
        <strain evidence="1">SpSt-300</strain>
    </source>
</reference>
<evidence type="ECO:0000313" key="1">
    <source>
        <dbReference type="EMBL" id="HEL66164.1"/>
    </source>
</evidence>
<gene>
    <name evidence="1" type="ORF">ENQ34_05755</name>
</gene>
<organism evidence="1">
    <name type="scientific">Ammonifex degensii</name>
    <dbReference type="NCBI Taxonomy" id="42838"/>
    <lineage>
        <taxon>Bacteria</taxon>
        <taxon>Bacillati</taxon>
        <taxon>Bacillota</taxon>
        <taxon>Clostridia</taxon>
        <taxon>Thermoanaerobacterales</taxon>
        <taxon>Thermoanaerobacteraceae</taxon>
        <taxon>Ammonifex</taxon>
    </lineage>
</organism>
<proteinExistence type="predicted"/>
<accession>A0A7C2EAG2</accession>
<name>A0A7C2EAG2_9THEO</name>